<evidence type="ECO:0000313" key="2">
    <source>
        <dbReference type="Proteomes" id="UP000694845"/>
    </source>
</evidence>
<feature type="region of interest" description="Disordered" evidence="1">
    <location>
        <begin position="406"/>
        <end position="428"/>
    </location>
</feature>
<dbReference type="AlphaFoldDB" id="A0A8B8A1D7"/>
<evidence type="ECO:0000313" key="3">
    <source>
        <dbReference type="RefSeq" id="XP_022111172.1"/>
    </source>
</evidence>
<dbReference type="OrthoDB" id="5965030at2759"/>
<feature type="compositionally biased region" description="Basic and acidic residues" evidence="1">
    <location>
        <begin position="221"/>
        <end position="253"/>
    </location>
</feature>
<organism evidence="2 3">
    <name type="scientific">Acanthaster planci</name>
    <name type="common">Crown-of-thorns starfish</name>
    <dbReference type="NCBI Taxonomy" id="133434"/>
    <lineage>
        <taxon>Eukaryota</taxon>
        <taxon>Metazoa</taxon>
        <taxon>Echinodermata</taxon>
        <taxon>Eleutherozoa</taxon>
        <taxon>Asterozoa</taxon>
        <taxon>Asteroidea</taxon>
        <taxon>Valvatacea</taxon>
        <taxon>Valvatida</taxon>
        <taxon>Acanthasteridae</taxon>
        <taxon>Acanthaster</taxon>
    </lineage>
</organism>
<proteinExistence type="predicted"/>
<dbReference type="PANTHER" id="PTHR31393:SF3">
    <property type="match status" value="1"/>
</dbReference>
<gene>
    <name evidence="3" type="primary">LOC110990468</name>
</gene>
<evidence type="ECO:0000256" key="1">
    <source>
        <dbReference type="SAM" id="MobiDB-lite"/>
    </source>
</evidence>
<dbReference type="InterPro" id="IPR027886">
    <property type="entry name" value="SPMIP4"/>
</dbReference>
<dbReference type="GeneID" id="110990468"/>
<reference evidence="3" key="1">
    <citation type="submission" date="2025-08" db="UniProtKB">
        <authorList>
            <consortium name="RefSeq"/>
        </authorList>
    </citation>
    <scope>IDENTIFICATION</scope>
</reference>
<dbReference type="Pfam" id="PF15093">
    <property type="entry name" value="SPMIP4-like"/>
    <property type="match status" value="1"/>
</dbReference>
<dbReference type="GO" id="GO:0005813">
    <property type="term" value="C:centrosome"/>
    <property type="evidence" value="ECO:0007669"/>
    <property type="project" value="TreeGrafter"/>
</dbReference>
<name>A0A8B8A1D7_ACAPL</name>
<keyword evidence="2" id="KW-1185">Reference proteome</keyword>
<dbReference type="OMA" id="RYKSEAH"/>
<dbReference type="Proteomes" id="UP000694845">
    <property type="component" value="Unplaced"/>
</dbReference>
<accession>A0A8B8A1D7</accession>
<dbReference type="RefSeq" id="XP_022111172.1">
    <property type="nucleotide sequence ID" value="XM_022255480.1"/>
</dbReference>
<dbReference type="KEGG" id="aplc:110990468"/>
<feature type="compositionally biased region" description="Polar residues" evidence="1">
    <location>
        <begin position="409"/>
        <end position="419"/>
    </location>
</feature>
<protein>
    <submittedName>
        <fullName evidence="3">Uncharacterized protein LOC110990468</fullName>
    </submittedName>
</protein>
<feature type="region of interest" description="Disordered" evidence="1">
    <location>
        <begin position="210"/>
        <end position="276"/>
    </location>
</feature>
<sequence length="533" mass="60130">MGPPSTDDIPSSTQIIDVSRTVQSSDLFTPYREPRVTLPTIRKFKQNALPFGGKFWGGSLTEYGGIGDLSFIGRQRVRDLEVTRGHRHYRSGFSKYLTDVQPYRLTELHLSECRLNDQILPAPLKTDISKLNWQQTYPWPDSQAYGTHRSIFEVFPSVKVQPLQSDQNALGGSRNLNAQLQGLRKTTRKALLDLNKRQYQTTLYLDSYRQNLGLPPAKSPVTEDERGSTDAEKINDAGKECINRENEEGKNETTGEEVEEGEKGTREDAPNQAPSNLNLLETNSFTQLIFDDTAQITEEANKPKAGVGPCWPPGDSYVIDNIKGSQLVERTDITQPLHVYYEVKRPTEDKKPRRLLSTRTRLEKQLHEVLVRGHKREGAPLSVITWKSQDAFLKERMAESHIAEKLHASDQTQDDSTSAGGVHGIAPCHRKTDFGRKACVERPEKPALHSIDPSPFVPLSSDKAPLLLPPAPLADCLPTAGSRIPHKLGLRYKSEAHKRYQLTYPEKMPDLRTNRKEGKKYFFYSFHSSAFRG</sequence>
<dbReference type="PANTHER" id="PTHR31393">
    <property type="entry name" value="C5ORF31"/>
    <property type="match status" value="1"/>
</dbReference>